<protein>
    <recommendedName>
        <fullName evidence="1">UDP-N-acetylglucosamine 2-epimerase domain-containing protein</fullName>
    </recommendedName>
</protein>
<dbReference type="AlphaFoldDB" id="X0WXS3"/>
<dbReference type="Pfam" id="PF02350">
    <property type="entry name" value="Epimerase_2"/>
    <property type="match status" value="1"/>
</dbReference>
<dbReference type="InterPro" id="IPR003331">
    <property type="entry name" value="UDP_GlcNAc_Epimerase_2_dom"/>
</dbReference>
<evidence type="ECO:0000259" key="1">
    <source>
        <dbReference type="Pfam" id="PF02350"/>
    </source>
</evidence>
<evidence type="ECO:0000313" key="2">
    <source>
        <dbReference type="EMBL" id="GAG27977.1"/>
    </source>
</evidence>
<feature type="non-terminal residue" evidence="2">
    <location>
        <position position="185"/>
    </location>
</feature>
<name>X0WXS3_9ZZZZ</name>
<dbReference type="EMBL" id="BARS01031122">
    <property type="protein sequence ID" value="GAG27977.1"/>
    <property type="molecule type" value="Genomic_DNA"/>
</dbReference>
<proteinExistence type="predicted"/>
<comment type="caution">
    <text evidence="2">The sequence shown here is derived from an EMBL/GenBank/DDBJ whole genome shotgun (WGS) entry which is preliminary data.</text>
</comment>
<sequence length="185" mass="19743">MRQVCVVVTARPSYSRIKTALEAINDHPDLNLRVVLAGSACSMVDQVQQDGFSPSEVPILRGKYTHIAMAKTLAAGVNDLAELLYITSPDIVVTVADRYETLATAIAASYLNIPLAHVQGGEHTGSIDDKVRRAITQLADIHFVATAKAQKVVKFMVGGLGKGVFEVGCPSIDLCARVGLDPGVW</sequence>
<dbReference type="InterPro" id="IPR029767">
    <property type="entry name" value="WecB-like"/>
</dbReference>
<dbReference type="PANTHER" id="PTHR43174:SF3">
    <property type="entry name" value="UDP-N-ACETYLGLUCOSAMINE 2-EPIMERASE"/>
    <property type="match status" value="1"/>
</dbReference>
<feature type="domain" description="UDP-N-acetylglucosamine 2-epimerase" evidence="1">
    <location>
        <begin position="23"/>
        <end position="175"/>
    </location>
</feature>
<organism evidence="2">
    <name type="scientific">marine sediment metagenome</name>
    <dbReference type="NCBI Taxonomy" id="412755"/>
    <lineage>
        <taxon>unclassified sequences</taxon>
        <taxon>metagenomes</taxon>
        <taxon>ecological metagenomes</taxon>
    </lineage>
</organism>
<dbReference type="PANTHER" id="PTHR43174">
    <property type="entry name" value="UDP-N-ACETYLGLUCOSAMINE 2-EPIMERASE"/>
    <property type="match status" value="1"/>
</dbReference>
<gene>
    <name evidence="2" type="ORF">S01H1_48467</name>
</gene>
<reference evidence="2" key="1">
    <citation type="journal article" date="2014" name="Front. Microbiol.">
        <title>High frequency of phylogenetically diverse reductive dehalogenase-homologous genes in deep subseafloor sedimentary metagenomes.</title>
        <authorList>
            <person name="Kawai M."/>
            <person name="Futagami T."/>
            <person name="Toyoda A."/>
            <person name="Takaki Y."/>
            <person name="Nishi S."/>
            <person name="Hori S."/>
            <person name="Arai W."/>
            <person name="Tsubouchi T."/>
            <person name="Morono Y."/>
            <person name="Uchiyama I."/>
            <person name="Ito T."/>
            <person name="Fujiyama A."/>
            <person name="Inagaki F."/>
            <person name="Takami H."/>
        </authorList>
    </citation>
    <scope>NUCLEOTIDE SEQUENCE</scope>
    <source>
        <strain evidence="2">Expedition CK06-06</strain>
    </source>
</reference>
<dbReference type="SUPFAM" id="SSF53756">
    <property type="entry name" value="UDP-Glycosyltransferase/glycogen phosphorylase"/>
    <property type="match status" value="1"/>
</dbReference>
<dbReference type="Gene3D" id="3.40.50.2000">
    <property type="entry name" value="Glycogen Phosphorylase B"/>
    <property type="match status" value="1"/>
</dbReference>
<accession>X0WXS3</accession>